<evidence type="ECO:0000256" key="2">
    <source>
        <dbReference type="ARBA" id="ARBA00006214"/>
    </source>
</evidence>
<gene>
    <name evidence="13" type="ORF">M0G41_07585</name>
</gene>
<comment type="similarity">
    <text evidence="2">Belongs to the VKOR family.</text>
</comment>
<dbReference type="Pfam" id="PF07884">
    <property type="entry name" value="VKOR"/>
    <property type="match status" value="1"/>
</dbReference>
<dbReference type="InterPro" id="IPR036249">
    <property type="entry name" value="Thioredoxin-like_sf"/>
</dbReference>
<dbReference type="Proteomes" id="UP001431449">
    <property type="component" value="Unassembled WGS sequence"/>
</dbReference>
<evidence type="ECO:0000256" key="9">
    <source>
        <dbReference type="ARBA" id="ARBA00023284"/>
    </source>
</evidence>
<feature type="transmembrane region" description="Helical" evidence="11">
    <location>
        <begin position="104"/>
        <end position="123"/>
    </location>
</feature>
<feature type="domain" description="Vitamin K epoxide reductase" evidence="12">
    <location>
        <begin position="20"/>
        <end position="151"/>
    </location>
</feature>
<feature type="transmembrane region" description="Helical" evidence="11">
    <location>
        <begin position="161"/>
        <end position="180"/>
    </location>
</feature>
<accession>A0ABT0GG62</accession>
<evidence type="ECO:0000313" key="13">
    <source>
        <dbReference type="EMBL" id="MCK7593526.1"/>
    </source>
</evidence>
<keyword evidence="8" id="KW-1015">Disulfide bond</keyword>
<dbReference type="RefSeq" id="WP_248207198.1">
    <property type="nucleotide sequence ID" value="NZ_JALNMH010000005.1"/>
</dbReference>
<evidence type="ECO:0000256" key="5">
    <source>
        <dbReference type="ARBA" id="ARBA00022989"/>
    </source>
</evidence>
<reference evidence="13" key="1">
    <citation type="submission" date="2022-04" db="EMBL/GenBank/DDBJ databases">
        <title>Lysobacter sp. CAU 1642 isolated from sea sand.</title>
        <authorList>
            <person name="Kim W."/>
        </authorList>
    </citation>
    <scope>NUCLEOTIDE SEQUENCE</scope>
    <source>
        <strain evidence="13">CAU 1642</strain>
    </source>
</reference>
<keyword evidence="7 11" id="KW-0472">Membrane</keyword>
<evidence type="ECO:0000313" key="14">
    <source>
        <dbReference type="Proteomes" id="UP001431449"/>
    </source>
</evidence>
<dbReference type="Gene3D" id="3.40.30.10">
    <property type="entry name" value="Glutaredoxin"/>
    <property type="match status" value="1"/>
</dbReference>
<dbReference type="CDD" id="cd12916">
    <property type="entry name" value="VKOR_1"/>
    <property type="match status" value="1"/>
</dbReference>
<dbReference type="InterPro" id="IPR038354">
    <property type="entry name" value="VKOR_sf"/>
</dbReference>
<name>A0ABT0GG62_9GAMM</name>
<keyword evidence="14" id="KW-1185">Reference proteome</keyword>
<dbReference type="InterPro" id="IPR012932">
    <property type="entry name" value="VKOR"/>
</dbReference>
<feature type="region of interest" description="Disordered" evidence="10">
    <location>
        <begin position="1"/>
        <end position="20"/>
    </location>
</feature>
<organism evidence="13 14">
    <name type="scientific">Pseudomarimonas salicorniae</name>
    <dbReference type="NCBI Taxonomy" id="2933270"/>
    <lineage>
        <taxon>Bacteria</taxon>
        <taxon>Pseudomonadati</taxon>
        <taxon>Pseudomonadota</taxon>
        <taxon>Gammaproteobacteria</taxon>
        <taxon>Lysobacterales</taxon>
        <taxon>Lysobacteraceae</taxon>
        <taxon>Pseudomarimonas</taxon>
    </lineage>
</organism>
<evidence type="ECO:0000256" key="4">
    <source>
        <dbReference type="ARBA" id="ARBA00022719"/>
    </source>
</evidence>
<evidence type="ECO:0000256" key="1">
    <source>
        <dbReference type="ARBA" id="ARBA00004141"/>
    </source>
</evidence>
<evidence type="ECO:0000256" key="3">
    <source>
        <dbReference type="ARBA" id="ARBA00022692"/>
    </source>
</evidence>
<dbReference type="SMART" id="SM00756">
    <property type="entry name" value="VKc"/>
    <property type="match status" value="1"/>
</dbReference>
<evidence type="ECO:0000256" key="6">
    <source>
        <dbReference type="ARBA" id="ARBA00023002"/>
    </source>
</evidence>
<keyword evidence="3 11" id="KW-0812">Transmembrane</keyword>
<feature type="transmembrane region" description="Helical" evidence="11">
    <location>
        <begin position="70"/>
        <end position="92"/>
    </location>
</feature>
<keyword evidence="4" id="KW-0874">Quinone</keyword>
<evidence type="ECO:0000256" key="7">
    <source>
        <dbReference type="ARBA" id="ARBA00023136"/>
    </source>
</evidence>
<dbReference type="PANTHER" id="PTHR34573">
    <property type="entry name" value="VKC DOMAIN-CONTAINING PROTEIN"/>
    <property type="match status" value="1"/>
</dbReference>
<evidence type="ECO:0000256" key="8">
    <source>
        <dbReference type="ARBA" id="ARBA00023157"/>
    </source>
</evidence>
<evidence type="ECO:0000259" key="12">
    <source>
        <dbReference type="SMART" id="SM00756"/>
    </source>
</evidence>
<dbReference type="SUPFAM" id="SSF52833">
    <property type="entry name" value="Thioredoxin-like"/>
    <property type="match status" value="1"/>
</dbReference>
<comment type="caution">
    <text evidence="13">The sequence shown here is derived from an EMBL/GenBank/DDBJ whole genome shotgun (WGS) entry which is preliminary data.</text>
</comment>
<keyword evidence="6" id="KW-0560">Oxidoreductase</keyword>
<dbReference type="InterPro" id="IPR044698">
    <property type="entry name" value="VKOR/LTO1"/>
</dbReference>
<comment type="subcellular location">
    <subcellularLocation>
        <location evidence="1">Membrane</location>
        <topology evidence="1">Multi-pass membrane protein</topology>
    </subcellularLocation>
</comment>
<keyword evidence="5 11" id="KW-1133">Transmembrane helix</keyword>
<dbReference type="Gene3D" id="1.20.1440.130">
    <property type="entry name" value="VKOR domain"/>
    <property type="match status" value="1"/>
</dbReference>
<dbReference type="PANTHER" id="PTHR34573:SF1">
    <property type="entry name" value="VITAMIN K EPOXIDE REDUCTASE DOMAIN-CONTAINING PROTEIN"/>
    <property type="match status" value="1"/>
</dbReference>
<feature type="transmembrane region" description="Helical" evidence="11">
    <location>
        <begin position="129"/>
        <end position="149"/>
    </location>
</feature>
<protein>
    <recommendedName>
        <fullName evidence="12">Vitamin K epoxide reductase domain-containing protein</fullName>
    </recommendedName>
</protein>
<keyword evidence="9" id="KW-0676">Redox-active center</keyword>
<proteinExistence type="inferred from homology"/>
<evidence type="ECO:0000256" key="10">
    <source>
        <dbReference type="SAM" id="MobiDB-lite"/>
    </source>
</evidence>
<sequence>MAKRKFKPAPAARPAARGERTPPDWVSLGLAGLGLLITGYLSIVALSSSAPAFCAAGSDCDLVQQSRYAIFLGLPVAIWGFLTYALISLVIGLTRSRVKRWSRAFALAVIGLMVSLYLTAVGWFQLQALCLWCLTSLGVIASLTGWLAMTRPDSAPATPGPRYAANLVALCIAVLGLLLVDHGGLLSPRPDARLQALARHLDESGAKFYGASWCPNCQDQKDLFGGAAGDLPYIECSPNGRQGGFAIECVEAGIEGFPTWEIRGRRYVEVLQPEELAQRSAFDWKGFEEKATAD</sequence>
<evidence type="ECO:0000256" key="11">
    <source>
        <dbReference type="SAM" id="Phobius"/>
    </source>
</evidence>
<dbReference type="EMBL" id="JALNMH010000005">
    <property type="protein sequence ID" value="MCK7593526.1"/>
    <property type="molecule type" value="Genomic_DNA"/>
</dbReference>